<name>A0A511WNE6_9BACI</name>
<gene>
    <name evidence="2" type="ORF">HFA01_09260</name>
</gene>
<organism evidence="2 3">
    <name type="scientific">Halobacillus faecis</name>
    <dbReference type="NCBI Taxonomy" id="360184"/>
    <lineage>
        <taxon>Bacteria</taxon>
        <taxon>Bacillati</taxon>
        <taxon>Bacillota</taxon>
        <taxon>Bacilli</taxon>
        <taxon>Bacillales</taxon>
        <taxon>Bacillaceae</taxon>
        <taxon>Halobacillus</taxon>
    </lineage>
</organism>
<keyword evidence="1" id="KW-0812">Transmembrane</keyword>
<comment type="caution">
    <text evidence="2">The sequence shown here is derived from an EMBL/GenBank/DDBJ whole genome shotgun (WGS) entry which is preliminary data.</text>
</comment>
<protein>
    <submittedName>
        <fullName evidence="2">Uncharacterized protein</fullName>
    </submittedName>
</protein>
<dbReference type="EMBL" id="BJYD01000006">
    <property type="protein sequence ID" value="GEN52664.1"/>
    <property type="molecule type" value="Genomic_DNA"/>
</dbReference>
<evidence type="ECO:0000256" key="1">
    <source>
        <dbReference type="SAM" id="Phobius"/>
    </source>
</evidence>
<evidence type="ECO:0000313" key="2">
    <source>
        <dbReference type="EMBL" id="GEN52664.1"/>
    </source>
</evidence>
<feature type="transmembrane region" description="Helical" evidence="1">
    <location>
        <begin position="32"/>
        <end position="51"/>
    </location>
</feature>
<keyword evidence="3" id="KW-1185">Reference proteome</keyword>
<reference evidence="2 3" key="1">
    <citation type="submission" date="2019-07" db="EMBL/GenBank/DDBJ databases">
        <title>Whole genome shotgun sequence of Halobacillus faecis NBRC 103569.</title>
        <authorList>
            <person name="Hosoyama A."/>
            <person name="Uohara A."/>
            <person name="Ohji S."/>
            <person name="Ichikawa N."/>
        </authorList>
    </citation>
    <scope>NUCLEOTIDE SEQUENCE [LARGE SCALE GENOMIC DNA]</scope>
    <source>
        <strain evidence="2 3">NBRC 103569</strain>
    </source>
</reference>
<keyword evidence="1" id="KW-1133">Transmembrane helix</keyword>
<dbReference type="RefSeq" id="WP_167506159.1">
    <property type="nucleotide sequence ID" value="NZ_BJYD01000006.1"/>
</dbReference>
<keyword evidence="1" id="KW-0472">Membrane</keyword>
<sequence>MNAKSAVMLLLGVLFGLILAHGFTHNTFGGGQLLLTIVGGVFGYGIVILFVRIRN</sequence>
<dbReference type="Proteomes" id="UP000321886">
    <property type="component" value="Unassembled WGS sequence"/>
</dbReference>
<accession>A0A511WNE6</accession>
<dbReference type="AlphaFoldDB" id="A0A511WNE6"/>
<proteinExistence type="predicted"/>
<evidence type="ECO:0000313" key="3">
    <source>
        <dbReference type="Proteomes" id="UP000321886"/>
    </source>
</evidence>